<organism evidence="3 4">
    <name type="scientific">Ramlibacter cellulosilyticus</name>
    <dbReference type="NCBI Taxonomy" id="2764187"/>
    <lineage>
        <taxon>Bacteria</taxon>
        <taxon>Pseudomonadati</taxon>
        <taxon>Pseudomonadota</taxon>
        <taxon>Betaproteobacteria</taxon>
        <taxon>Burkholderiales</taxon>
        <taxon>Comamonadaceae</taxon>
        <taxon>Ramlibacter</taxon>
    </lineage>
</organism>
<keyword evidence="1" id="KW-0732">Signal</keyword>
<name>A0A923MUU4_9BURK</name>
<comment type="caution">
    <text evidence="3">The sequence shown here is derived from an EMBL/GenBank/DDBJ whole genome shotgun (WGS) entry which is preliminary data.</text>
</comment>
<dbReference type="Pfam" id="PF13628">
    <property type="entry name" value="DUF4142"/>
    <property type="match status" value="1"/>
</dbReference>
<feature type="chain" id="PRO_5036988865" evidence="1">
    <location>
        <begin position="35"/>
        <end position="188"/>
    </location>
</feature>
<dbReference type="AlphaFoldDB" id="A0A923MUU4"/>
<dbReference type="PANTHER" id="PTHR38593:SF1">
    <property type="entry name" value="BLR2558 PROTEIN"/>
    <property type="match status" value="1"/>
</dbReference>
<keyword evidence="4" id="KW-1185">Reference proteome</keyword>
<dbReference type="Gene3D" id="1.20.1260.10">
    <property type="match status" value="1"/>
</dbReference>
<feature type="domain" description="DUF4142" evidence="2">
    <location>
        <begin position="50"/>
        <end position="173"/>
    </location>
</feature>
<dbReference type="RefSeq" id="WP_187078177.1">
    <property type="nucleotide sequence ID" value="NZ_JACORT010000010.1"/>
</dbReference>
<dbReference type="EMBL" id="JACORT010000010">
    <property type="protein sequence ID" value="MBC5785436.1"/>
    <property type="molecule type" value="Genomic_DNA"/>
</dbReference>
<dbReference type="PANTHER" id="PTHR38593">
    <property type="entry name" value="BLR2558 PROTEIN"/>
    <property type="match status" value="1"/>
</dbReference>
<accession>A0A923MUU4</accession>
<protein>
    <submittedName>
        <fullName evidence="3">DUF4142 domain-containing protein</fullName>
    </submittedName>
</protein>
<dbReference type="InterPro" id="IPR012347">
    <property type="entry name" value="Ferritin-like"/>
</dbReference>
<evidence type="ECO:0000259" key="2">
    <source>
        <dbReference type="Pfam" id="PF13628"/>
    </source>
</evidence>
<dbReference type="Proteomes" id="UP000608513">
    <property type="component" value="Unassembled WGS sequence"/>
</dbReference>
<gene>
    <name evidence="3" type="ORF">H8N03_20985</name>
</gene>
<dbReference type="InterPro" id="IPR025419">
    <property type="entry name" value="DUF4142"/>
</dbReference>
<evidence type="ECO:0000313" key="3">
    <source>
        <dbReference type="EMBL" id="MBC5785436.1"/>
    </source>
</evidence>
<evidence type="ECO:0000256" key="1">
    <source>
        <dbReference type="SAM" id="SignalP"/>
    </source>
</evidence>
<feature type="signal peptide" evidence="1">
    <location>
        <begin position="1"/>
        <end position="34"/>
    </location>
</feature>
<sequence>MPHAFDVRRLVRLSLPALVTALLLATASVAPAVAAPHELAASADASRWQRDASFAADAMRHSTVAARAAHLALDRSHDVRVRQFAERVLRDHTQLAQRLRRLGAREAPVGLAYGRLRGVAFDRAFVEDRVAQERAAIAAYERQARSRQDRRLSRFAEETLPTLRRHLAAAEALQAQFELRRRNFADPS</sequence>
<reference evidence="3" key="1">
    <citation type="submission" date="2020-08" db="EMBL/GenBank/DDBJ databases">
        <title>Ramlibacter sp. USB13 16S ribosomal RNA gene genome sequencing and assembly.</title>
        <authorList>
            <person name="Kang M."/>
        </authorList>
    </citation>
    <scope>NUCLEOTIDE SEQUENCE</scope>
    <source>
        <strain evidence="3">USB13</strain>
    </source>
</reference>
<proteinExistence type="predicted"/>
<evidence type="ECO:0000313" key="4">
    <source>
        <dbReference type="Proteomes" id="UP000608513"/>
    </source>
</evidence>